<gene>
    <name evidence="3" type="ORF">EHQ64_10495</name>
</gene>
<feature type="signal peptide" evidence="1">
    <location>
        <begin position="1"/>
        <end position="22"/>
    </location>
</feature>
<dbReference type="Gene3D" id="2.40.128.110">
    <property type="entry name" value="Lipid/polyisoprenoid-binding, YceI-like"/>
    <property type="match status" value="1"/>
</dbReference>
<keyword evidence="1" id="KW-0732">Signal</keyword>
<feature type="chain" id="PRO_5021025677" evidence="1">
    <location>
        <begin position="23"/>
        <end position="217"/>
    </location>
</feature>
<dbReference type="SUPFAM" id="SSF101874">
    <property type="entry name" value="YceI-like"/>
    <property type="match status" value="1"/>
</dbReference>
<dbReference type="RefSeq" id="WP_135649443.1">
    <property type="nucleotide sequence ID" value="NZ_RQGF01000026.1"/>
</dbReference>
<evidence type="ECO:0000259" key="2">
    <source>
        <dbReference type="Pfam" id="PF04264"/>
    </source>
</evidence>
<evidence type="ECO:0000313" key="4">
    <source>
        <dbReference type="Proteomes" id="UP000297762"/>
    </source>
</evidence>
<dbReference type="InterPro" id="IPR007372">
    <property type="entry name" value="Lipid/polyisoprenoid-bd_YceI"/>
</dbReference>
<name>A0A4R9K5B5_9LEPT</name>
<dbReference type="Pfam" id="PF04264">
    <property type="entry name" value="YceI"/>
    <property type="match status" value="1"/>
</dbReference>
<keyword evidence="4" id="KW-1185">Reference proteome</keyword>
<comment type="caution">
    <text evidence="3">The sequence shown here is derived from an EMBL/GenBank/DDBJ whole genome shotgun (WGS) entry which is preliminary data.</text>
</comment>
<proteinExistence type="predicted"/>
<evidence type="ECO:0000313" key="3">
    <source>
        <dbReference type="EMBL" id="TGL61408.1"/>
    </source>
</evidence>
<sequence length="217" mass="23072">MKLRINSFYSKSFATLTLTVFALSGSLRFNSLSAQGSCTYSVSQDATSLDWKAFKFTEKTGVGGKFTKVSISGAKSSANIPDALKGLKFSIDSLDLDSANPERDPKIKGTFFGNLKANGKISGSVSSAKLEADGKSGSGIVKLTWNGVTKDLPLQFTFENGVIEAKGSLDVNDWKGGKALAALNAACSELHKSKDGKSVLWPNVDIVIKSTLKKDCK</sequence>
<dbReference type="AlphaFoldDB" id="A0A4R9K5B5"/>
<reference evidence="3" key="1">
    <citation type="journal article" date="2019" name="PLoS Negl. Trop. Dis.">
        <title>Revisiting the worldwide diversity of Leptospira species in the environment.</title>
        <authorList>
            <person name="Vincent A.T."/>
            <person name="Schiettekatte O."/>
            <person name="Bourhy P."/>
            <person name="Veyrier F.J."/>
            <person name="Picardeau M."/>
        </authorList>
    </citation>
    <scope>NUCLEOTIDE SEQUENCE [LARGE SCALE GENOMIC DNA]</scope>
    <source>
        <strain evidence="3">201702455</strain>
    </source>
</reference>
<organism evidence="3 4">
    <name type="scientific">Leptospira sarikeiensis</name>
    <dbReference type="NCBI Taxonomy" id="2484943"/>
    <lineage>
        <taxon>Bacteria</taxon>
        <taxon>Pseudomonadati</taxon>
        <taxon>Spirochaetota</taxon>
        <taxon>Spirochaetia</taxon>
        <taxon>Leptospirales</taxon>
        <taxon>Leptospiraceae</taxon>
        <taxon>Leptospira</taxon>
    </lineage>
</organism>
<dbReference type="EMBL" id="RQGF01000026">
    <property type="protein sequence ID" value="TGL61408.1"/>
    <property type="molecule type" value="Genomic_DNA"/>
</dbReference>
<dbReference type="InterPro" id="IPR036761">
    <property type="entry name" value="TTHA0802/YceI-like_sf"/>
</dbReference>
<dbReference type="Proteomes" id="UP000297762">
    <property type="component" value="Unassembled WGS sequence"/>
</dbReference>
<dbReference type="OrthoDB" id="338777at2"/>
<protein>
    <submittedName>
        <fullName evidence="3">YceI family protein</fullName>
    </submittedName>
</protein>
<feature type="domain" description="Lipid/polyisoprenoid-binding YceI-like" evidence="2">
    <location>
        <begin position="40"/>
        <end position="177"/>
    </location>
</feature>
<accession>A0A4R9K5B5</accession>
<evidence type="ECO:0000256" key="1">
    <source>
        <dbReference type="SAM" id="SignalP"/>
    </source>
</evidence>